<dbReference type="InterPro" id="IPR013078">
    <property type="entry name" value="His_Pase_superF_clade-1"/>
</dbReference>
<accession>A0A1W2BQ51</accession>
<evidence type="ECO:0000313" key="3">
    <source>
        <dbReference type="Proteomes" id="UP000192360"/>
    </source>
</evidence>
<dbReference type="OrthoDB" id="3296006at2"/>
<dbReference type="STRING" id="504486.SAMN05660703_2613"/>
<dbReference type="AlphaFoldDB" id="A0A1W2BQ51"/>
<dbReference type="InterPro" id="IPR029033">
    <property type="entry name" value="His_PPase_superfam"/>
</dbReference>
<dbReference type="Proteomes" id="UP000192360">
    <property type="component" value="Unassembled WGS sequence"/>
</dbReference>
<dbReference type="Gene3D" id="3.40.50.1240">
    <property type="entry name" value="Phosphoglycerate mutase-like"/>
    <property type="match status" value="1"/>
</dbReference>
<keyword evidence="3" id="KW-1185">Reference proteome</keyword>
<sequence length="177" mass="20202">MRAIKLFLLLLISFNFFGCKEDSKVVEDTNVEPVITTYYLIRHAEKDRNDPENLDPELNQDGLGRAIRWERVFSEIGLNEIYSTDFERTMMTAAPTAVNQDLIVKNYDPATVNIEEFKTANLGLNVLIVGHSNTTPDFVNKLIGEEKYSAMDDYDNSSLFIVRIIDGKATDIRLKMD</sequence>
<reference evidence="2 3" key="1">
    <citation type="submission" date="2017-04" db="EMBL/GenBank/DDBJ databases">
        <authorList>
            <person name="Afonso C.L."/>
            <person name="Miller P.J."/>
            <person name="Scott M.A."/>
            <person name="Spackman E."/>
            <person name="Goraichik I."/>
            <person name="Dimitrov K.M."/>
            <person name="Suarez D.L."/>
            <person name="Swayne D.E."/>
        </authorList>
    </citation>
    <scope>NUCLEOTIDE SEQUENCE [LARGE SCALE GENOMIC DNA]</scope>
    <source>
        <strain evidence="2 3">DSM 21164</strain>
    </source>
</reference>
<evidence type="ECO:0000313" key="2">
    <source>
        <dbReference type="EMBL" id="SMC75077.1"/>
    </source>
</evidence>
<proteinExistence type="predicted"/>
<dbReference type="Pfam" id="PF00300">
    <property type="entry name" value="His_Phos_1"/>
    <property type="match status" value="1"/>
</dbReference>
<dbReference type="RefSeq" id="WP_084061952.1">
    <property type="nucleotide sequence ID" value="NZ_FWXO01000004.1"/>
</dbReference>
<keyword evidence="1" id="KW-0732">Signal</keyword>
<protein>
    <submittedName>
        <fullName evidence="2">Histidine phosphatase superfamily (Branch 1)</fullName>
    </submittedName>
</protein>
<dbReference type="SUPFAM" id="SSF53254">
    <property type="entry name" value="Phosphoglycerate mutase-like"/>
    <property type="match status" value="1"/>
</dbReference>
<organism evidence="2 3">
    <name type="scientific">Cellulophaga tyrosinoxydans</name>
    <dbReference type="NCBI Taxonomy" id="504486"/>
    <lineage>
        <taxon>Bacteria</taxon>
        <taxon>Pseudomonadati</taxon>
        <taxon>Bacteroidota</taxon>
        <taxon>Flavobacteriia</taxon>
        <taxon>Flavobacteriales</taxon>
        <taxon>Flavobacteriaceae</taxon>
        <taxon>Cellulophaga</taxon>
    </lineage>
</organism>
<name>A0A1W2BQ51_9FLAO</name>
<evidence type="ECO:0000256" key="1">
    <source>
        <dbReference type="SAM" id="SignalP"/>
    </source>
</evidence>
<gene>
    <name evidence="2" type="ORF">SAMN05660703_2613</name>
</gene>
<feature type="chain" id="PRO_5012822814" evidence="1">
    <location>
        <begin position="19"/>
        <end position="177"/>
    </location>
</feature>
<dbReference type="EMBL" id="FWXO01000004">
    <property type="protein sequence ID" value="SMC75077.1"/>
    <property type="molecule type" value="Genomic_DNA"/>
</dbReference>
<feature type="signal peptide" evidence="1">
    <location>
        <begin position="1"/>
        <end position="18"/>
    </location>
</feature>